<reference evidence="1" key="1">
    <citation type="submission" date="2020-08" db="EMBL/GenBank/DDBJ databases">
        <title>Multicomponent nature underlies the extraordinary mechanical properties of spider dragline silk.</title>
        <authorList>
            <person name="Kono N."/>
            <person name="Nakamura H."/>
            <person name="Mori M."/>
            <person name="Yoshida Y."/>
            <person name="Ohtoshi R."/>
            <person name="Malay A.D."/>
            <person name="Moran D.A.P."/>
            <person name="Tomita M."/>
            <person name="Numata K."/>
            <person name="Arakawa K."/>
        </authorList>
    </citation>
    <scope>NUCLEOTIDE SEQUENCE</scope>
</reference>
<dbReference type="Proteomes" id="UP000887013">
    <property type="component" value="Unassembled WGS sequence"/>
</dbReference>
<sequence length="156" mass="17892">TADLKRSNAEDRNDCTDLRKSEDECSEKKEIVGKKRRSKICKKVVSTVDHNRSWPYSSKLDDETKMHSLHRIMDDNVLRKPINCSKDSNLKFHASENKKLEVLDQKEVTLQIYANVLFAINASLVIVVSKDNNVFISGRMPTSLNPVRKHLLVKVI</sequence>
<proteinExistence type="predicted"/>
<organism evidence="1 2">
    <name type="scientific">Nephila pilipes</name>
    <name type="common">Giant wood spider</name>
    <name type="synonym">Nephila maculata</name>
    <dbReference type="NCBI Taxonomy" id="299642"/>
    <lineage>
        <taxon>Eukaryota</taxon>
        <taxon>Metazoa</taxon>
        <taxon>Ecdysozoa</taxon>
        <taxon>Arthropoda</taxon>
        <taxon>Chelicerata</taxon>
        <taxon>Arachnida</taxon>
        <taxon>Araneae</taxon>
        <taxon>Araneomorphae</taxon>
        <taxon>Entelegynae</taxon>
        <taxon>Araneoidea</taxon>
        <taxon>Nephilidae</taxon>
        <taxon>Nephila</taxon>
    </lineage>
</organism>
<evidence type="ECO:0000313" key="2">
    <source>
        <dbReference type="Proteomes" id="UP000887013"/>
    </source>
</evidence>
<accession>A0A8X6Q427</accession>
<feature type="non-terminal residue" evidence="1">
    <location>
        <position position="1"/>
    </location>
</feature>
<evidence type="ECO:0000313" key="1">
    <source>
        <dbReference type="EMBL" id="GFT97847.1"/>
    </source>
</evidence>
<dbReference type="EMBL" id="BMAW01122184">
    <property type="protein sequence ID" value="GFT97847.1"/>
    <property type="molecule type" value="Genomic_DNA"/>
</dbReference>
<keyword evidence="2" id="KW-1185">Reference proteome</keyword>
<dbReference type="AlphaFoldDB" id="A0A8X6Q427"/>
<gene>
    <name evidence="1" type="ORF">NPIL_444531</name>
</gene>
<comment type="caution">
    <text evidence="1">The sequence shown here is derived from an EMBL/GenBank/DDBJ whole genome shotgun (WGS) entry which is preliminary data.</text>
</comment>
<protein>
    <submittedName>
        <fullName evidence="1">Uncharacterized protein</fullName>
    </submittedName>
</protein>
<name>A0A8X6Q427_NEPPI</name>